<dbReference type="FunFam" id="2.40.10.10:FF:000001">
    <property type="entry name" value="Periplasmic serine protease DegS"/>
    <property type="match status" value="1"/>
</dbReference>
<protein>
    <submittedName>
        <fullName evidence="8">DegS peptidase</fullName>
    </submittedName>
</protein>
<evidence type="ECO:0000256" key="4">
    <source>
        <dbReference type="ARBA" id="ARBA00022825"/>
    </source>
</evidence>
<evidence type="ECO:0000256" key="2">
    <source>
        <dbReference type="ARBA" id="ARBA00022670"/>
    </source>
</evidence>
<dbReference type="InterPro" id="IPR009003">
    <property type="entry name" value="Peptidase_S1_PA"/>
</dbReference>
<dbReference type="SMART" id="SM00228">
    <property type="entry name" value="PDZ"/>
    <property type="match status" value="1"/>
</dbReference>
<evidence type="ECO:0000256" key="6">
    <source>
        <dbReference type="PIRSR" id="PIRSR611783-2"/>
    </source>
</evidence>
<dbReference type="InterPro" id="IPR036034">
    <property type="entry name" value="PDZ_sf"/>
</dbReference>
<comment type="caution">
    <text evidence="8">The sequence shown here is derived from an EMBL/GenBank/DDBJ whole genome shotgun (WGS) entry which is preliminary data.</text>
</comment>
<dbReference type="InterPro" id="IPR041489">
    <property type="entry name" value="PDZ_6"/>
</dbReference>
<sequence>MARLFKDLARAIVLGLVLASVVLTFFPQLRKGTEENQSLFRKEDNFPPILSFSTAVRRAAPAVVNIYSVSNVGTNLDEQRGTVKGLGSGVIMSPKGYILTNVHVIDNADQIVVALQDGRISYAELVGTDPLTDLAVLQVDLDNLPVIPQDTHNQAQVGDVVLAIGNPYNIGQTITQGIISATGRSGMSSTGYQDFLQTDAAINAGNSGGALVNSNGVLVGINTALFHLSQRMDVPGISFAIPYTLAAKIMKELVESGRVIRGYFGVVYQQPRVPIMSQPPLITAVDKDSPADKGGIRAGDLIVGINGKPVRNGLEAKDVVAETKPGTEIEVTVMRQQKQLKLKVTVGERPPEPSY</sequence>
<dbReference type="GO" id="GO:0004252">
    <property type="term" value="F:serine-type endopeptidase activity"/>
    <property type="evidence" value="ECO:0007669"/>
    <property type="project" value="InterPro"/>
</dbReference>
<proteinExistence type="inferred from homology"/>
<dbReference type="Pfam" id="PF13365">
    <property type="entry name" value="Trypsin_2"/>
    <property type="match status" value="1"/>
</dbReference>
<keyword evidence="3" id="KW-0378">Hydrolase</keyword>
<dbReference type="InterPro" id="IPR001478">
    <property type="entry name" value="PDZ"/>
</dbReference>
<dbReference type="InterPro" id="IPR001940">
    <property type="entry name" value="Peptidase_S1C"/>
</dbReference>
<gene>
    <name evidence="8" type="ORF">EDC28_101488</name>
</gene>
<dbReference type="GO" id="GO:0042597">
    <property type="term" value="C:periplasmic space"/>
    <property type="evidence" value="ECO:0007669"/>
    <property type="project" value="TreeGrafter"/>
</dbReference>
<evidence type="ECO:0000259" key="7">
    <source>
        <dbReference type="PROSITE" id="PS50106"/>
    </source>
</evidence>
<dbReference type="Pfam" id="PF17820">
    <property type="entry name" value="PDZ_6"/>
    <property type="match status" value="1"/>
</dbReference>
<feature type="binding site" evidence="6">
    <location>
        <position position="190"/>
    </location>
    <ligand>
        <name>substrate</name>
    </ligand>
</feature>
<evidence type="ECO:0000256" key="5">
    <source>
        <dbReference type="PIRSR" id="PIRSR611783-1"/>
    </source>
</evidence>
<evidence type="ECO:0000256" key="1">
    <source>
        <dbReference type="ARBA" id="ARBA00010541"/>
    </source>
</evidence>
<feature type="active site" description="Charge relay system" evidence="5">
    <location>
        <position position="133"/>
    </location>
</feature>
<dbReference type="Gene3D" id="2.30.42.10">
    <property type="match status" value="1"/>
</dbReference>
<keyword evidence="2" id="KW-0645">Protease</keyword>
<feature type="active site" description="Charge relay system" evidence="5">
    <location>
        <position position="207"/>
    </location>
</feature>
<keyword evidence="4" id="KW-0720">Serine protease</keyword>
<dbReference type="STRING" id="584787.GCA_001247655_03616"/>
<dbReference type="RefSeq" id="WP_050659081.1">
    <property type="nucleotide sequence ID" value="NZ_JBLXAC010000002.1"/>
</dbReference>
<dbReference type="Proteomes" id="UP000268033">
    <property type="component" value="Unassembled WGS sequence"/>
</dbReference>
<comment type="similarity">
    <text evidence="1">Belongs to the peptidase S1C family.</text>
</comment>
<accession>A0A3N1PPW5</accession>
<dbReference type="EMBL" id="RJUL01000001">
    <property type="protein sequence ID" value="ROQ30795.1"/>
    <property type="molecule type" value="Genomic_DNA"/>
</dbReference>
<evidence type="ECO:0000256" key="3">
    <source>
        <dbReference type="ARBA" id="ARBA00022801"/>
    </source>
</evidence>
<evidence type="ECO:0000313" key="8">
    <source>
        <dbReference type="EMBL" id="ROQ30795.1"/>
    </source>
</evidence>
<name>A0A3N1PPW5_9GAMM</name>
<dbReference type="InterPro" id="IPR043504">
    <property type="entry name" value="Peptidase_S1_PA_chymotrypsin"/>
</dbReference>
<evidence type="ECO:0000313" key="9">
    <source>
        <dbReference type="Proteomes" id="UP000268033"/>
    </source>
</evidence>
<organism evidence="8 9">
    <name type="scientific">Gallaecimonas pentaromativorans</name>
    <dbReference type="NCBI Taxonomy" id="584787"/>
    <lineage>
        <taxon>Bacteria</taxon>
        <taxon>Pseudomonadati</taxon>
        <taxon>Pseudomonadota</taxon>
        <taxon>Gammaproteobacteria</taxon>
        <taxon>Enterobacterales</taxon>
        <taxon>Gallaecimonadaceae</taxon>
        <taxon>Gallaecimonas</taxon>
    </lineage>
</organism>
<feature type="active site" description="Charge relay system" evidence="5">
    <location>
        <position position="103"/>
    </location>
</feature>
<dbReference type="NCBIfam" id="TIGR02038">
    <property type="entry name" value="protease_degS"/>
    <property type="match status" value="1"/>
</dbReference>
<dbReference type="AlphaFoldDB" id="A0A3N1PPW5"/>
<dbReference type="PROSITE" id="PS50106">
    <property type="entry name" value="PDZ"/>
    <property type="match status" value="1"/>
</dbReference>
<dbReference type="SUPFAM" id="SSF50494">
    <property type="entry name" value="Trypsin-like serine proteases"/>
    <property type="match status" value="1"/>
</dbReference>
<dbReference type="SUPFAM" id="SSF50156">
    <property type="entry name" value="PDZ domain-like"/>
    <property type="match status" value="1"/>
</dbReference>
<reference evidence="8 9" key="1">
    <citation type="submission" date="2018-11" db="EMBL/GenBank/DDBJ databases">
        <title>Genomic Encyclopedia of Type Strains, Phase IV (KMG-IV): sequencing the most valuable type-strain genomes for metagenomic binning, comparative biology and taxonomic classification.</title>
        <authorList>
            <person name="Goeker M."/>
        </authorList>
    </citation>
    <scope>NUCLEOTIDE SEQUENCE [LARGE SCALE GENOMIC DNA]</scope>
    <source>
        <strain evidence="8 9">DSM 21945</strain>
    </source>
</reference>
<feature type="domain" description="PDZ" evidence="7">
    <location>
        <begin position="253"/>
        <end position="337"/>
    </location>
</feature>
<dbReference type="InterPro" id="IPR011783">
    <property type="entry name" value="Pept_S1C_DegS"/>
</dbReference>
<dbReference type="Gene3D" id="2.40.10.10">
    <property type="entry name" value="Trypsin-like serine proteases"/>
    <property type="match status" value="2"/>
</dbReference>
<keyword evidence="9" id="KW-1185">Reference proteome</keyword>
<dbReference type="OrthoDB" id="9758917at2"/>
<dbReference type="PRINTS" id="PR00834">
    <property type="entry name" value="PROTEASES2C"/>
</dbReference>
<dbReference type="NCBIfam" id="NF008147">
    <property type="entry name" value="PRK10898.1"/>
    <property type="match status" value="1"/>
</dbReference>
<dbReference type="GO" id="GO:0006515">
    <property type="term" value="P:protein quality control for misfolded or incompletely synthesized proteins"/>
    <property type="evidence" value="ECO:0007669"/>
    <property type="project" value="TreeGrafter"/>
</dbReference>
<dbReference type="PANTHER" id="PTHR22939">
    <property type="entry name" value="SERINE PROTEASE FAMILY S1C HTRA-RELATED"/>
    <property type="match status" value="1"/>
</dbReference>
<dbReference type="PANTHER" id="PTHR22939:SF101">
    <property type="entry name" value="PERIPLASMIC PH-DEPENDENT SERINE ENDOPROTEASE DEGQ"/>
    <property type="match status" value="1"/>
</dbReference>